<dbReference type="Proteomes" id="UP001589532">
    <property type="component" value="Unassembled WGS sequence"/>
</dbReference>
<proteinExistence type="predicted"/>
<evidence type="ECO:0000256" key="1">
    <source>
        <dbReference type="SAM" id="MobiDB-lite"/>
    </source>
</evidence>
<dbReference type="SUPFAM" id="SSF56112">
    <property type="entry name" value="Protein kinase-like (PK-like)"/>
    <property type="match status" value="1"/>
</dbReference>
<accession>A0ABV5S9G9</accession>
<keyword evidence="2" id="KW-0472">Membrane</keyword>
<dbReference type="RefSeq" id="WP_344998305.1">
    <property type="nucleotide sequence ID" value="NZ_BAAAXV010000009.1"/>
</dbReference>
<dbReference type="EMBL" id="JBHMBW010000040">
    <property type="protein sequence ID" value="MFB9628327.1"/>
    <property type="molecule type" value="Genomic_DNA"/>
</dbReference>
<dbReference type="Gene3D" id="1.10.510.10">
    <property type="entry name" value="Transferase(Phosphotransferase) domain 1"/>
    <property type="match status" value="1"/>
</dbReference>
<sequence length="573" mass="60618">MSRTDRAALKLGRRLGQGGQGAVHEVLDRKINGQWDVVYKEYDPDVLRQLDVAALTAMTDLIGRLPGWDAAWLCDKTAWPAGLVEAGDAVTGFLMRSVPHRFSFDLRTLSGAERKLATVEFLLNDDAYVGQIGLRVSERDRLLLLADLADTLARLHSMDIVVGDLSPKNLLFATEASPECFLIDCDAMRLGGVEALPQVETPDWQIPAAEQKGTPQSDAYKFALLAVRVFARDQASTDLGRLAAVSPALADLATAALHQPPSQRPAPAQWATQLRQAALSASTAPTAVPPPPPGPPGPSAVPPYPSRPGQSPARSAKIGLGVAVGVIGLMLAVVAGITAADSSDEGGSNASSSSTSSTSTPYAAAEPSSTSPEPEPSETRSEEPSEDPFDPTDLDTKGTDSTPITSGALLPQSFTTAKNVRYTLRAGGVDKCPGSYHEGSVRTALSKARCSKMVTGAYVNPGAPAGQRIMVSVWVVPLSSADRADTAYAKLDDLYADAWGIVCPRRGPGAGLCDSSSWTNAQTYGWTGYTHRYLIHTVAIYTNRATASSAKPWLKDASKAAYHAVGPKVYHDE</sequence>
<feature type="transmembrane region" description="Helical" evidence="2">
    <location>
        <begin position="318"/>
        <end position="340"/>
    </location>
</feature>
<dbReference type="InterPro" id="IPR000719">
    <property type="entry name" value="Prot_kinase_dom"/>
</dbReference>
<keyword evidence="2" id="KW-0812">Transmembrane</keyword>
<dbReference type="InterPro" id="IPR011009">
    <property type="entry name" value="Kinase-like_dom_sf"/>
</dbReference>
<evidence type="ECO:0000256" key="2">
    <source>
        <dbReference type="SAM" id="Phobius"/>
    </source>
</evidence>
<name>A0ABV5S9G9_9ACTN</name>
<organism evidence="4 5">
    <name type="scientific">Nonomuraea helvata</name>
    <dbReference type="NCBI Taxonomy" id="37484"/>
    <lineage>
        <taxon>Bacteria</taxon>
        <taxon>Bacillati</taxon>
        <taxon>Actinomycetota</taxon>
        <taxon>Actinomycetes</taxon>
        <taxon>Streptosporangiales</taxon>
        <taxon>Streptosporangiaceae</taxon>
        <taxon>Nonomuraea</taxon>
    </lineage>
</organism>
<feature type="domain" description="Protein kinase" evidence="3">
    <location>
        <begin position="9"/>
        <end position="279"/>
    </location>
</feature>
<gene>
    <name evidence="4" type="ORF">ACFFSA_35025</name>
</gene>
<keyword evidence="2" id="KW-1133">Transmembrane helix</keyword>
<evidence type="ECO:0000313" key="4">
    <source>
        <dbReference type="EMBL" id="MFB9628327.1"/>
    </source>
</evidence>
<dbReference type="PROSITE" id="PS50011">
    <property type="entry name" value="PROTEIN_KINASE_DOM"/>
    <property type="match status" value="1"/>
</dbReference>
<feature type="region of interest" description="Disordered" evidence="1">
    <location>
        <begin position="258"/>
        <end position="314"/>
    </location>
</feature>
<feature type="region of interest" description="Disordered" evidence="1">
    <location>
        <begin position="340"/>
        <end position="410"/>
    </location>
</feature>
<evidence type="ECO:0000259" key="3">
    <source>
        <dbReference type="PROSITE" id="PS50011"/>
    </source>
</evidence>
<feature type="compositionally biased region" description="Low complexity" evidence="1">
    <location>
        <begin position="340"/>
        <end position="372"/>
    </location>
</feature>
<protein>
    <recommendedName>
        <fullName evidence="3">Protein kinase domain-containing protein</fullName>
    </recommendedName>
</protein>
<keyword evidence="5" id="KW-1185">Reference proteome</keyword>
<evidence type="ECO:0000313" key="5">
    <source>
        <dbReference type="Proteomes" id="UP001589532"/>
    </source>
</evidence>
<feature type="compositionally biased region" description="Pro residues" evidence="1">
    <location>
        <begin position="287"/>
        <end position="306"/>
    </location>
</feature>
<comment type="caution">
    <text evidence="4">The sequence shown here is derived from an EMBL/GenBank/DDBJ whole genome shotgun (WGS) entry which is preliminary data.</text>
</comment>
<reference evidence="4 5" key="1">
    <citation type="submission" date="2024-09" db="EMBL/GenBank/DDBJ databases">
        <authorList>
            <person name="Sun Q."/>
            <person name="Mori K."/>
        </authorList>
    </citation>
    <scope>NUCLEOTIDE SEQUENCE [LARGE SCALE GENOMIC DNA]</scope>
    <source>
        <strain evidence="4 5">JCM 3143</strain>
    </source>
</reference>
<feature type="compositionally biased region" description="Acidic residues" evidence="1">
    <location>
        <begin position="384"/>
        <end position="393"/>
    </location>
</feature>